<organism evidence="2 3">
    <name type="scientific">Bombardia bombarda</name>
    <dbReference type="NCBI Taxonomy" id="252184"/>
    <lineage>
        <taxon>Eukaryota</taxon>
        <taxon>Fungi</taxon>
        <taxon>Dikarya</taxon>
        <taxon>Ascomycota</taxon>
        <taxon>Pezizomycotina</taxon>
        <taxon>Sordariomycetes</taxon>
        <taxon>Sordariomycetidae</taxon>
        <taxon>Sordariales</taxon>
        <taxon>Lasiosphaeriaceae</taxon>
        <taxon>Bombardia</taxon>
    </lineage>
</organism>
<evidence type="ECO:0000313" key="3">
    <source>
        <dbReference type="Proteomes" id="UP001174934"/>
    </source>
</evidence>
<dbReference type="Proteomes" id="UP001174934">
    <property type="component" value="Unassembled WGS sequence"/>
</dbReference>
<feature type="signal peptide" evidence="1">
    <location>
        <begin position="1"/>
        <end position="21"/>
    </location>
</feature>
<evidence type="ECO:0000256" key="1">
    <source>
        <dbReference type="SAM" id="SignalP"/>
    </source>
</evidence>
<gene>
    <name evidence="2" type="ORF">B0T17DRAFT_528200</name>
</gene>
<name>A0AA39XAI8_9PEZI</name>
<dbReference type="EMBL" id="JAULSR010000002">
    <property type="protein sequence ID" value="KAK0630354.1"/>
    <property type="molecule type" value="Genomic_DNA"/>
</dbReference>
<reference evidence="2" key="1">
    <citation type="submission" date="2023-06" db="EMBL/GenBank/DDBJ databases">
        <title>Genome-scale phylogeny and comparative genomics of the fungal order Sordariales.</title>
        <authorList>
            <consortium name="Lawrence Berkeley National Laboratory"/>
            <person name="Hensen N."/>
            <person name="Bonometti L."/>
            <person name="Westerberg I."/>
            <person name="Brannstrom I.O."/>
            <person name="Guillou S."/>
            <person name="Cros-Aarteil S."/>
            <person name="Calhoun S."/>
            <person name="Haridas S."/>
            <person name="Kuo A."/>
            <person name="Mondo S."/>
            <person name="Pangilinan J."/>
            <person name="Riley R."/>
            <person name="LaButti K."/>
            <person name="Andreopoulos B."/>
            <person name="Lipzen A."/>
            <person name="Chen C."/>
            <person name="Yanf M."/>
            <person name="Daum C."/>
            <person name="Ng V."/>
            <person name="Clum A."/>
            <person name="Steindorff A."/>
            <person name="Ohm R."/>
            <person name="Martin F."/>
            <person name="Silar P."/>
            <person name="Natvig D."/>
            <person name="Lalanne C."/>
            <person name="Gautier V."/>
            <person name="Ament-velasquez S.L."/>
            <person name="Kruys A."/>
            <person name="Hutchinson M.I."/>
            <person name="Powell A.J."/>
            <person name="Barry K."/>
            <person name="Miller A.N."/>
            <person name="Grigoriev I.V."/>
            <person name="Debuchy R."/>
            <person name="Gladieux P."/>
            <person name="Thoren M.H."/>
            <person name="Johannesson H."/>
        </authorList>
    </citation>
    <scope>NUCLEOTIDE SEQUENCE</scope>
    <source>
        <strain evidence="2">SMH3391-2</strain>
    </source>
</reference>
<dbReference type="AlphaFoldDB" id="A0AA39XAI8"/>
<comment type="caution">
    <text evidence="2">The sequence shown here is derived from an EMBL/GenBank/DDBJ whole genome shotgun (WGS) entry which is preliminary data.</text>
</comment>
<sequence length="96" mass="10280">MHPKSILLGLLSLLAAAPAPSQQAPAPGSGMLSKCDRACLLDYCRPICGFNPTNMDCYNPCWDDCIWSCQQPGNCEYGGTCKEKGMLLAAVTILPE</sequence>
<protein>
    <submittedName>
        <fullName evidence="2">Uncharacterized protein</fullName>
    </submittedName>
</protein>
<keyword evidence="1" id="KW-0732">Signal</keyword>
<keyword evidence="3" id="KW-1185">Reference proteome</keyword>
<feature type="chain" id="PRO_5041392055" evidence="1">
    <location>
        <begin position="22"/>
        <end position="96"/>
    </location>
</feature>
<proteinExistence type="predicted"/>
<evidence type="ECO:0000313" key="2">
    <source>
        <dbReference type="EMBL" id="KAK0630354.1"/>
    </source>
</evidence>
<accession>A0AA39XAI8</accession>